<feature type="transmembrane region" description="Helical" evidence="1">
    <location>
        <begin position="7"/>
        <end position="40"/>
    </location>
</feature>
<keyword evidence="1" id="KW-1133">Transmembrane helix</keyword>
<reference evidence="3 4" key="1">
    <citation type="submission" date="2016-11" db="EMBL/GenBank/DDBJ databases">
        <title>Paenibacillus species isolates.</title>
        <authorList>
            <person name="Beno S.M."/>
        </authorList>
    </citation>
    <scope>NUCLEOTIDE SEQUENCE [LARGE SCALE GENOMIC DNA]</scope>
    <source>
        <strain evidence="3 4">FSL R5-0378</strain>
    </source>
</reference>
<dbReference type="STRING" id="297318.BK138_29635"/>
<dbReference type="NCBIfam" id="NF040535">
    <property type="entry name" value="LiaF_C_term"/>
    <property type="match status" value="1"/>
</dbReference>
<feature type="domain" description="Cell wall-active antibiotics response LiaF-like C-terminal" evidence="2">
    <location>
        <begin position="102"/>
        <end position="212"/>
    </location>
</feature>
<proteinExistence type="predicted"/>
<evidence type="ECO:0000313" key="4">
    <source>
        <dbReference type="Proteomes" id="UP000187172"/>
    </source>
</evidence>
<dbReference type="RefSeq" id="WP_076175183.1">
    <property type="nucleotide sequence ID" value="NZ_MRTP01000013.1"/>
</dbReference>
<keyword evidence="1" id="KW-0472">Membrane</keyword>
<keyword evidence="4" id="KW-1185">Reference proteome</keyword>
<evidence type="ECO:0000259" key="2">
    <source>
        <dbReference type="Pfam" id="PF09922"/>
    </source>
</evidence>
<name>A0A1R1ECY8_9BACL</name>
<sequence length="215" mass="24729">MEKRNRFIALILIGIGLLMLFGRWVGFFTIVALLFILMGIYTIRGGKVKRGYRLVAVGAILLLIDHLLIVLGIALISLGWFFVKARKVQNRDGYLQKQGFSGHYNWDQVPWAMRSQSVWHVINEADLDLSLAIPEEHRTVMMFQGIMGDTDIKIPEYYGVELEVFVLFGAIDFRGHRDNGLMNRLNWKSPNYETSEYKVKFHISYLVGDVDIDLS</sequence>
<dbReference type="EMBL" id="MRTP01000013">
    <property type="protein sequence ID" value="OMF49642.1"/>
    <property type="molecule type" value="Genomic_DNA"/>
</dbReference>
<organism evidence="3 4">
    <name type="scientific">Paenibacillus rhizosphaerae</name>
    <dbReference type="NCBI Taxonomy" id="297318"/>
    <lineage>
        <taxon>Bacteria</taxon>
        <taxon>Bacillati</taxon>
        <taxon>Bacillota</taxon>
        <taxon>Bacilli</taxon>
        <taxon>Bacillales</taxon>
        <taxon>Paenibacillaceae</taxon>
        <taxon>Paenibacillus</taxon>
    </lineage>
</organism>
<accession>A0A1R1ECY8</accession>
<evidence type="ECO:0000256" key="1">
    <source>
        <dbReference type="SAM" id="Phobius"/>
    </source>
</evidence>
<dbReference type="Proteomes" id="UP000187172">
    <property type="component" value="Unassembled WGS sequence"/>
</dbReference>
<dbReference type="InterPro" id="IPR024425">
    <property type="entry name" value="LiaF-like_C"/>
</dbReference>
<gene>
    <name evidence="3" type="ORF">BK138_29635</name>
</gene>
<dbReference type="InterPro" id="IPR047793">
    <property type="entry name" value="LiaF_C"/>
</dbReference>
<keyword evidence="1" id="KW-0812">Transmembrane</keyword>
<protein>
    <recommendedName>
        <fullName evidence="2">Cell wall-active antibiotics response LiaF-like C-terminal domain-containing protein</fullName>
    </recommendedName>
</protein>
<feature type="transmembrane region" description="Helical" evidence="1">
    <location>
        <begin position="52"/>
        <end position="83"/>
    </location>
</feature>
<dbReference type="Pfam" id="PF09922">
    <property type="entry name" value="LiaF-like_C"/>
    <property type="match status" value="1"/>
</dbReference>
<comment type="caution">
    <text evidence="3">The sequence shown here is derived from an EMBL/GenBank/DDBJ whole genome shotgun (WGS) entry which is preliminary data.</text>
</comment>
<evidence type="ECO:0000313" key="3">
    <source>
        <dbReference type="EMBL" id="OMF49642.1"/>
    </source>
</evidence>
<dbReference type="AlphaFoldDB" id="A0A1R1ECY8"/>